<proteinExistence type="inferred from homology"/>
<feature type="domain" description="Chorismate-utilising enzyme C-terminal" evidence="6">
    <location>
        <begin position="208"/>
        <end position="460"/>
    </location>
</feature>
<accession>A0A0P9DPS3</accession>
<evidence type="ECO:0000256" key="4">
    <source>
        <dbReference type="ARBA" id="ARBA00023235"/>
    </source>
</evidence>
<dbReference type="EC" id="5.4.4.2" evidence="3"/>
<dbReference type="PATRIC" id="fig|186479.3.peg.9489"/>
<dbReference type="Proteomes" id="UP000050509">
    <property type="component" value="Unassembled WGS sequence"/>
</dbReference>
<dbReference type="NCBIfam" id="TIGR00543">
    <property type="entry name" value="isochor_syn"/>
    <property type="match status" value="1"/>
</dbReference>
<evidence type="ECO:0000256" key="1">
    <source>
        <dbReference type="ARBA" id="ARBA00000799"/>
    </source>
</evidence>
<dbReference type="PRINTS" id="PR00095">
    <property type="entry name" value="ANTSNTHASEI"/>
</dbReference>
<dbReference type="InterPro" id="IPR005801">
    <property type="entry name" value="ADC_synthase"/>
</dbReference>
<evidence type="ECO:0000256" key="5">
    <source>
        <dbReference type="ARBA" id="ARBA00041564"/>
    </source>
</evidence>
<evidence type="ECO:0000256" key="2">
    <source>
        <dbReference type="ARBA" id="ARBA00005297"/>
    </source>
</evidence>
<dbReference type="AlphaFoldDB" id="A0A0P9DPS3"/>
<dbReference type="EMBL" id="LJCR01000645">
    <property type="protein sequence ID" value="KPV52144.1"/>
    <property type="molecule type" value="Genomic_DNA"/>
</dbReference>
<evidence type="ECO:0000256" key="3">
    <source>
        <dbReference type="ARBA" id="ARBA00012824"/>
    </source>
</evidence>
<comment type="catalytic activity">
    <reaction evidence="1">
        <text>chorismate = isochorismate</text>
        <dbReference type="Rhea" id="RHEA:18985"/>
        <dbReference type="ChEBI" id="CHEBI:29748"/>
        <dbReference type="ChEBI" id="CHEBI:29780"/>
        <dbReference type="EC" id="5.4.4.2"/>
    </reaction>
</comment>
<gene>
    <name evidence="7" type="ORF">SE17_17225</name>
</gene>
<dbReference type="Gene3D" id="3.60.120.10">
    <property type="entry name" value="Anthranilate synthase"/>
    <property type="match status" value="1"/>
</dbReference>
<dbReference type="InterPro" id="IPR004561">
    <property type="entry name" value="IsoChor_synthase"/>
</dbReference>
<keyword evidence="4" id="KW-0413">Isomerase</keyword>
<reference evidence="7 8" key="1">
    <citation type="submission" date="2015-09" db="EMBL/GenBank/DDBJ databases">
        <title>Draft genome sequence of Kouleothrix aurantiaca JCM 19913.</title>
        <authorList>
            <person name="Hemp J."/>
        </authorList>
    </citation>
    <scope>NUCLEOTIDE SEQUENCE [LARGE SCALE GENOMIC DNA]</scope>
    <source>
        <strain evidence="7 8">COM-B</strain>
    </source>
</reference>
<dbReference type="InterPro" id="IPR019999">
    <property type="entry name" value="Anth_synth_I-like"/>
</dbReference>
<dbReference type="PANTHER" id="PTHR42839">
    <property type="entry name" value="ISOCHORISMATE SYNTHASE ENTC"/>
    <property type="match status" value="1"/>
</dbReference>
<name>A0A0P9DPS3_9CHLR</name>
<sequence length="472" mass="51546">MMILDTAITIQEHRLASLLAEGVRQARERNRPVLVSTVLRAPQYDPLVFFDHGARLADERVFWSSPSGDMVLAGVDRAWDISASGSTRFTHIATAWAELCGGALLDDPFGMMGTGPILMGGFSFDPLRPPTELWAGFPDGLMLLPRFLLTRADGANWLTINSVITPESTLAAETEKAQRVYELFDGDGELAPMAPGTIRQAEDVPEAAAWQEIVREVERNLRGGELGKVVLARQYRVQGRTVFNPARVLNRLRVQYNDCFLFAVARGERCFLGASPERLVRLRHENVRATCLAGSIARGATPEEDAQLGEELLASAKDRAEHEFVVRAICDNLAEVCGGRLSTGPLSLMKLRNIQHLFTPIVGRVSRGRNILDLVERLHPTPAMGGTPREPAMAMIREYEGMDRGWYAAPVGWIDARGEGEFAVAIRSALLRGSQAVLFAGCGIVAGSDPAREYAESCLKLRPMLSVLGGGA</sequence>
<keyword evidence="8" id="KW-1185">Reference proteome</keyword>
<evidence type="ECO:0000313" key="7">
    <source>
        <dbReference type="EMBL" id="KPV52144.1"/>
    </source>
</evidence>
<comment type="similarity">
    <text evidence="2">Belongs to the isochorismate synthase family.</text>
</comment>
<dbReference type="PANTHER" id="PTHR42839:SF2">
    <property type="entry name" value="ISOCHORISMATE SYNTHASE ENTC"/>
    <property type="match status" value="1"/>
</dbReference>
<dbReference type="Pfam" id="PF00425">
    <property type="entry name" value="Chorismate_bind"/>
    <property type="match status" value="1"/>
</dbReference>
<comment type="caution">
    <text evidence="7">The sequence shown here is derived from an EMBL/GenBank/DDBJ whole genome shotgun (WGS) entry which is preliminary data.</text>
</comment>
<organism evidence="7 8">
    <name type="scientific">Kouleothrix aurantiaca</name>
    <dbReference type="NCBI Taxonomy" id="186479"/>
    <lineage>
        <taxon>Bacteria</taxon>
        <taxon>Bacillati</taxon>
        <taxon>Chloroflexota</taxon>
        <taxon>Chloroflexia</taxon>
        <taxon>Chloroflexales</taxon>
        <taxon>Roseiflexineae</taxon>
        <taxon>Roseiflexaceae</taxon>
        <taxon>Kouleothrix</taxon>
    </lineage>
</organism>
<dbReference type="InterPro" id="IPR015890">
    <property type="entry name" value="Chorismate_C"/>
</dbReference>
<dbReference type="GO" id="GO:0008909">
    <property type="term" value="F:isochorismate synthase activity"/>
    <property type="evidence" value="ECO:0007669"/>
    <property type="project" value="UniProtKB-EC"/>
</dbReference>
<evidence type="ECO:0000259" key="6">
    <source>
        <dbReference type="Pfam" id="PF00425"/>
    </source>
</evidence>
<dbReference type="SUPFAM" id="SSF56322">
    <property type="entry name" value="ADC synthase"/>
    <property type="match status" value="1"/>
</dbReference>
<evidence type="ECO:0000313" key="8">
    <source>
        <dbReference type="Proteomes" id="UP000050509"/>
    </source>
</evidence>
<protein>
    <recommendedName>
        <fullName evidence="3">isochorismate synthase</fullName>
        <ecNumber evidence="3">5.4.4.2</ecNumber>
    </recommendedName>
    <alternativeName>
        <fullName evidence="5">Isochorismate mutase</fullName>
    </alternativeName>
</protein>